<dbReference type="GO" id="GO:0006427">
    <property type="term" value="P:histidyl-tRNA aminoacylation"/>
    <property type="evidence" value="ECO:0007669"/>
    <property type="project" value="UniProtKB-UniRule"/>
</dbReference>
<evidence type="ECO:0000256" key="12">
    <source>
        <dbReference type="PIRSR" id="PIRSR001549-1"/>
    </source>
</evidence>
<comment type="caution">
    <text evidence="14">The sequence shown here is derived from an EMBL/GenBank/DDBJ whole genome shotgun (WGS) entry which is preliminary data.</text>
</comment>
<evidence type="ECO:0000256" key="3">
    <source>
        <dbReference type="ARBA" id="ARBA00011738"/>
    </source>
</evidence>
<evidence type="ECO:0000256" key="5">
    <source>
        <dbReference type="ARBA" id="ARBA00022598"/>
    </source>
</evidence>
<comment type="subcellular location">
    <subcellularLocation>
        <location evidence="1 11">Cytoplasm</location>
    </subcellularLocation>
</comment>
<feature type="binding site" evidence="12">
    <location>
        <begin position="261"/>
        <end position="262"/>
    </location>
    <ligand>
        <name>L-histidine</name>
        <dbReference type="ChEBI" id="CHEBI:57595"/>
    </ligand>
</feature>
<evidence type="ECO:0000256" key="8">
    <source>
        <dbReference type="ARBA" id="ARBA00022917"/>
    </source>
</evidence>
<dbReference type="InterPro" id="IPR033656">
    <property type="entry name" value="HisRS_anticodon"/>
</dbReference>
<dbReference type="PIRSF" id="PIRSF001549">
    <property type="entry name" value="His-tRNA_synth"/>
    <property type="match status" value="1"/>
</dbReference>
<dbReference type="Gene3D" id="3.30.930.10">
    <property type="entry name" value="Bira Bifunctional Protein, Domain 2"/>
    <property type="match status" value="1"/>
</dbReference>
<feature type="binding site" evidence="12">
    <location>
        <position position="130"/>
    </location>
    <ligand>
        <name>L-histidine</name>
        <dbReference type="ChEBI" id="CHEBI:57595"/>
    </ligand>
</feature>
<dbReference type="NCBIfam" id="TIGR00442">
    <property type="entry name" value="hisS"/>
    <property type="match status" value="1"/>
</dbReference>
<dbReference type="GO" id="GO:0016740">
    <property type="term" value="F:transferase activity"/>
    <property type="evidence" value="ECO:0007669"/>
    <property type="project" value="UniProtKB-ARBA"/>
</dbReference>
<dbReference type="eggNOG" id="COG0124">
    <property type="taxonomic scope" value="Bacteria"/>
</dbReference>
<keyword evidence="7 11" id="KW-0067">ATP-binding</keyword>
<comment type="subunit">
    <text evidence="3 11">Homodimer.</text>
</comment>
<dbReference type="PANTHER" id="PTHR43707">
    <property type="entry name" value="HISTIDYL-TRNA SYNTHETASE"/>
    <property type="match status" value="1"/>
</dbReference>
<dbReference type="InterPro" id="IPR006195">
    <property type="entry name" value="aa-tRNA-synth_II"/>
</dbReference>
<feature type="binding site" evidence="12">
    <location>
        <begin position="81"/>
        <end position="83"/>
    </location>
    <ligand>
        <name>L-histidine</name>
        <dbReference type="ChEBI" id="CHEBI:57595"/>
    </ligand>
</feature>
<dbReference type="InterPro" id="IPR045864">
    <property type="entry name" value="aa-tRNA-synth_II/BPL/LPL"/>
</dbReference>
<name>A0A0B2JZR4_9FIRM</name>
<dbReference type="PANTHER" id="PTHR43707:SF1">
    <property type="entry name" value="HISTIDINE--TRNA LIGASE, MITOCHONDRIAL-RELATED"/>
    <property type="match status" value="1"/>
</dbReference>
<organism evidence="14 15">
    <name type="scientific">Anaerovibrio lipolyticus</name>
    <dbReference type="NCBI Taxonomy" id="82374"/>
    <lineage>
        <taxon>Bacteria</taxon>
        <taxon>Bacillati</taxon>
        <taxon>Bacillota</taxon>
        <taxon>Negativicutes</taxon>
        <taxon>Selenomonadales</taxon>
        <taxon>Selenomonadaceae</taxon>
        <taxon>Anaerovibrio</taxon>
    </lineage>
</organism>
<gene>
    <name evidence="11" type="primary">hisS</name>
    <name evidence="14" type="ORF">NZ47_06640</name>
</gene>
<dbReference type="SUPFAM" id="SSF55681">
    <property type="entry name" value="Class II aaRS and biotin synthetases"/>
    <property type="match status" value="1"/>
</dbReference>
<dbReference type="EC" id="6.1.1.21" evidence="11"/>
<dbReference type="InterPro" id="IPR004516">
    <property type="entry name" value="HisRS/HisZ"/>
</dbReference>
<evidence type="ECO:0000256" key="2">
    <source>
        <dbReference type="ARBA" id="ARBA00008226"/>
    </source>
</evidence>
<dbReference type="HAMAP" id="MF_00127">
    <property type="entry name" value="His_tRNA_synth"/>
    <property type="match status" value="1"/>
</dbReference>
<keyword evidence="8 11" id="KW-0648">Protein biosynthesis</keyword>
<evidence type="ECO:0000256" key="6">
    <source>
        <dbReference type="ARBA" id="ARBA00022741"/>
    </source>
</evidence>
<keyword evidence="4 11" id="KW-0963">Cytoplasm</keyword>
<comment type="similarity">
    <text evidence="2 11">Belongs to the class-II aminoacyl-tRNA synthetase family.</text>
</comment>
<feature type="domain" description="Aminoacyl-transfer RNA synthetases class-II family profile" evidence="13">
    <location>
        <begin position="23"/>
        <end position="328"/>
    </location>
</feature>
<dbReference type="Pfam" id="PF13393">
    <property type="entry name" value="tRNA-synt_His"/>
    <property type="match status" value="1"/>
</dbReference>
<feature type="binding site" evidence="12">
    <location>
        <position position="126"/>
    </location>
    <ligand>
        <name>L-histidine</name>
        <dbReference type="ChEBI" id="CHEBI:57595"/>
    </ligand>
</feature>
<dbReference type="Gene3D" id="3.40.50.800">
    <property type="entry name" value="Anticodon-binding domain"/>
    <property type="match status" value="1"/>
</dbReference>
<dbReference type="SUPFAM" id="SSF52954">
    <property type="entry name" value="Class II aaRS ABD-related"/>
    <property type="match status" value="1"/>
</dbReference>
<dbReference type="Pfam" id="PF03129">
    <property type="entry name" value="HGTP_anticodon"/>
    <property type="match status" value="1"/>
</dbReference>
<dbReference type="AlphaFoldDB" id="A0A0B2JZR4"/>
<evidence type="ECO:0000256" key="1">
    <source>
        <dbReference type="ARBA" id="ARBA00004496"/>
    </source>
</evidence>
<dbReference type="RefSeq" id="WP_039208098.1">
    <property type="nucleotide sequence ID" value="NZ_JSCE01000135.1"/>
</dbReference>
<evidence type="ECO:0000256" key="11">
    <source>
        <dbReference type="HAMAP-Rule" id="MF_00127"/>
    </source>
</evidence>
<dbReference type="GO" id="GO:0140096">
    <property type="term" value="F:catalytic activity, acting on a protein"/>
    <property type="evidence" value="ECO:0007669"/>
    <property type="project" value="UniProtKB-ARBA"/>
</dbReference>
<sequence length="416" mass="46695">MLTNAPRGTKDILPDTVGDWLYVEDNIRSLCRRFGYQEIRTPMFEHTELFQRGIGEGTDVVDKEMYTFTDRGDRSITLRPENTASAVRAYLQNKLYAENALTKLFYIGSMFRYDRPQAGRMREFHQFGVEAIGESNPAVDAEIILLAMKLLQGLGLNDLELYINSVGCPNCRAKYRTMLQDFFRDKLDDLCEDCRSRFDRAPMRILDCKKDAEKPYMKDAPKITDCLCDECSDHFQKLQKHLTKAGVKFELDPRLVRGLDYYTKTAFEVKYPPLGAQSAVAGGGRYDGLIEEMGGNPTPAVGFATGLERVLLALEKQGLLPDKNRSVDVYVVALGEAAQEEAFKLVMDLRDAGFSAAVDYAGRSMKAQMKQANKLGAKFAAIMGDDELSEGVVMLRDMAGSEQEKVPVNKLISKLK</sequence>
<keyword evidence="9 11" id="KW-0030">Aminoacyl-tRNA synthetase</keyword>
<dbReference type="GO" id="GO:0004821">
    <property type="term" value="F:histidine-tRNA ligase activity"/>
    <property type="evidence" value="ECO:0007669"/>
    <property type="project" value="UniProtKB-UniRule"/>
</dbReference>
<keyword evidence="15" id="KW-1185">Reference proteome</keyword>
<dbReference type="Proteomes" id="UP000030993">
    <property type="component" value="Unassembled WGS sequence"/>
</dbReference>
<evidence type="ECO:0000256" key="10">
    <source>
        <dbReference type="ARBA" id="ARBA00047639"/>
    </source>
</evidence>
<keyword evidence="5 11" id="KW-0436">Ligase</keyword>
<reference evidence="14 15" key="1">
    <citation type="journal article" date="2013" name="PLoS ONE">
        <title>Identification and characterization of three novel lipases belonging to families II and V from Anaerovibrio lipolyticus 5ST.</title>
        <authorList>
            <person name="Prive F."/>
            <person name="Kaderbhai N.N."/>
            <person name="Girdwood S."/>
            <person name="Worgan H.J."/>
            <person name="Pinloche E."/>
            <person name="Scollan N.D."/>
            <person name="Huws S.A."/>
            <person name="Newbold C.J."/>
        </authorList>
    </citation>
    <scope>NUCLEOTIDE SEQUENCE [LARGE SCALE GENOMIC DNA]</scope>
    <source>
        <strain evidence="14 15">5S</strain>
    </source>
</reference>
<feature type="binding site" evidence="12">
    <location>
        <position position="112"/>
    </location>
    <ligand>
        <name>L-histidine</name>
        <dbReference type="ChEBI" id="CHEBI:57595"/>
    </ligand>
</feature>
<evidence type="ECO:0000256" key="9">
    <source>
        <dbReference type="ARBA" id="ARBA00023146"/>
    </source>
</evidence>
<evidence type="ECO:0000256" key="7">
    <source>
        <dbReference type="ARBA" id="ARBA00022840"/>
    </source>
</evidence>
<dbReference type="CDD" id="cd00773">
    <property type="entry name" value="HisRS-like_core"/>
    <property type="match status" value="1"/>
</dbReference>
<dbReference type="GO" id="GO:0005524">
    <property type="term" value="F:ATP binding"/>
    <property type="evidence" value="ECO:0007669"/>
    <property type="project" value="UniProtKB-UniRule"/>
</dbReference>
<dbReference type="GO" id="GO:0005737">
    <property type="term" value="C:cytoplasm"/>
    <property type="evidence" value="ECO:0007669"/>
    <property type="project" value="UniProtKB-SubCell"/>
</dbReference>
<accession>A0A0B2JZR4</accession>
<dbReference type="InterPro" id="IPR041715">
    <property type="entry name" value="HisRS-like_core"/>
</dbReference>
<evidence type="ECO:0000313" key="14">
    <source>
        <dbReference type="EMBL" id="KHM52101.1"/>
    </source>
</evidence>
<feature type="binding site" evidence="12">
    <location>
        <position position="257"/>
    </location>
    <ligand>
        <name>L-histidine</name>
        <dbReference type="ChEBI" id="CHEBI:57595"/>
    </ligand>
</feature>
<keyword evidence="6 11" id="KW-0547">Nucleotide-binding</keyword>
<dbReference type="CDD" id="cd00859">
    <property type="entry name" value="HisRS_anticodon"/>
    <property type="match status" value="1"/>
</dbReference>
<dbReference type="FunFam" id="3.30.930.10:FF:000005">
    <property type="entry name" value="Histidine--tRNA ligase"/>
    <property type="match status" value="1"/>
</dbReference>
<dbReference type="EMBL" id="JSCE01000135">
    <property type="protein sequence ID" value="KHM52101.1"/>
    <property type="molecule type" value="Genomic_DNA"/>
</dbReference>
<proteinExistence type="inferred from homology"/>
<dbReference type="InterPro" id="IPR015807">
    <property type="entry name" value="His-tRNA-ligase"/>
</dbReference>
<evidence type="ECO:0000259" key="13">
    <source>
        <dbReference type="PROSITE" id="PS50862"/>
    </source>
</evidence>
<evidence type="ECO:0000313" key="15">
    <source>
        <dbReference type="Proteomes" id="UP000030993"/>
    </source>
</evidence>
<dbReference type="STRING" id="82374.NZ47_06640"/>
<dbReference type="InterPro" id="IPR036621">
    <property type="entry name" value="Anticodon-bd_dom_sf"/>
</dbReference>
<dbReference type="PROSITE" id="PS50862">
    <property type="entry name" value="AA_TRNA_LIGASE_II"/>
    <property type="match status" value="1"/>
</dbReference>
<comment type="catalytic activity">
    <reaction evidence="10 11">
        <text>tRNA(His) + L-histidine + ATP = L-histidyl-tRNA(His) + AMP + diphosphate + H(+)</text>
        <dbReference type="Rhea" id="RHEA:17313"/>
        <dbReference type="Rhea" id="RHEA-COMP:9665"/>
        <dbReference type="Rhea" id="RHEA-COMP:9689"/>
        <dbReference type="ChEBI" id="CHEBI:15378"/>
        <dbReference type="ChEBI" id="CHEBI:30616"/>
        <dbReference type="ChEBI" id="CHEBI:33019"/>
        <dbReference type="ChEBI" id="CHEBI:57595"/>
        <dbReference type="ChEBI" id="CHEBI:78442"/>
        <dbReference type="ChEBI" id="CHEBI:78527"/>
        <dbReference type="ChEBI" id="CHEBI:456215"/>
        <dbReference type="EC" id="6.1.1.21"/>
    </reaction>
</comment>
<evidence type="ECO:0000256" key="4">
    <source>
        <dbReference type="ARBA" id="ARBA00022490"/>
    </source>
</evidence>
<dbReference type="InterPro" id="IPR004154">
    <property type="entry name" value="Anticodon-bd"/>
</dbReference>
<protein>
    <recommendedName>
        <fullName evidence="11">Histidine--tRNA ligase</fullName>
        <ecNumber evidence="11">6.1.1.21</ecNumber>
    </recommendedName>
    <alternativeName>
        <fullName evidence="11">Histidyl-tRNA synthetase</fullName>
        <shortName evidence="11">HisRS</shortName>
    </alternativeName>
</protein>